<gene>
    <name evidence="2" type="ORF">ACEZDJ_09180</name>
</gene>
<evidence type="ECO:0000256" key="1">
    <source>
        <dbReference type="SAM" id="Phobius"/>
    </source>
</evidence>
<keyword evidence="1" id="KW-0812">Transmembrane</keyword>
<keyword evidence="1" id="KW-0472">Membrane</keyword>
<evidence type="ECO:0000313" key="3">
    <source>
        <dbReference type="Proteomes" id="UP001592528"/>
    </source>
</evidence>
<feature type="transmembrane region" description="Helical" evidence="1">
    <location>
        <begin position="20"/>
        <end position="40"/>
    </location>
</feature>
<keyword evidence="1" id="KW-1133">Transmembrane helix</keyword>
<accession>A0ABV6UJ30</accession>
<proteinExistence type="predicted"/>
<dbReference type="EMBL" id="JBHEZZ010000004">
    <property type="protein sequence ID" value="MFC1401459.1"/>
    <property type="molecule type" value="Genomic_DNA"/>
</dbReference>
<name>A0ABV6UJ30_9ACTN</name>
<dbReference type="RefSeq" id="WP_030260000.1">
    <property type="nucleotide sequence ID" value="NZ_JBHEZZ010000004.1"/>
</dbReference>
<reference evidence="2 3" key="1">
    <citation type="submission" date="2024-09" db="EMBL/GenBank/DDBJ databases">
        <authorList>
            <person name="Lee S.D."/>
        </authorList>
    </citation>
    <scope>NUCLEOTIDE SEQUENCE [LARGE SCALE GENOMIC DNA]</scope>
    <source>
        <strain evidence="2 3">N1-5</strain>
    </source>
</reference>
<organism evidence="2 3">
    <name type="scientific">Streptacidiphilus cavernicola</name>
    <dbReference type="NCBI Taxonomy" id="3342716"/>
    <lineage>
        <taxon>Bacteria</taxon>
        <taxon>Bacillati</taxon>
        <taxon>Actinomycetota</taxon>
        <taxon>Actinomycetes</taxon>
        <taxon>Kitasatosporales</taxon>
        <taxon>Streptomycetaceae</taxon>
        <taxon>Streptacidiphilus</taxon>
    </lineage>
</organism>
<evidence type="ECO:0000313" key="2">
    <source>
        <dbReference type="EMBL" id="MFC1401459.1"/>
    </source>
</evidence>
<feature type="transmembrane region" description="Helical" evidence="1">
    <location>
        <begin position="46"/>
        <end position="66"/>
    </location>
</feature>
<keyword evidence="3" id="KW-1185">Reference proteome</keyword>
<dbReference type="Proteomes" id="UP001592528">
    <property type="component" value="Unassembled WGS sequence"/>
</dbReference>
<protein>
    <submittedName>
        <fullName evidence="2">Uncharacterized protein</fullName>
    </submittedName>
</protein>
<sequence length="80" mass="8465">MSTMTHGTHRPRPLPSGAWIRAAAGAVALVGDALATVLITNHRLPVAVASVSLALLAWFASQRLTVRQSRPRRPSASTRG</sequence>
<comment type="caution">
    <text evidence="2">The sequence shown here is derived from an EMBL/GenBank/DDBJ whole genome shotgun (WGS) entry which is preliminary data.</text>
</comment>